<organism evidence="1">
    <name type="scientific">Streptomyces sp. NBC_00049</name>
    <dbReference type="NCBI Taxonomy" id="2903617"/>
    <lineage>
        <taxon>Bacteria</taxon>
        <taxon>Bacillati</taxon>
        <taxon>Actinomycetota</taxon>
        <taxon>Actinomycetes</taxon>
        <taxon>Kitasatosporales</taxon>
        <taxon>Streptomycetaceae</taxon>
        <taxon>Streptomyces</taxon>
    </lineage>
</organism>
<accession>A0AAU2JY72</accession>
<name>A0AAU2JY72_9ACTN</name>
<dbReference type="EMBL" id="CP108264">
    <property type="protein sequence ID" value="WTU76881.1"/>
    <property type="molecule type" value="Genomic_DNA"/>
</dbReference>
<evidence type="ECO:0000313" key="1">
    <source>
        <dbReference type="EMBL" id="WTU76881.1"/>
    </source>
</evidence>
<reference evidence="1" key="1">
    <citation type="submission" date="2022-10" db="EMBL/GenBank/DDBJ databases">
        <title>The complete genomes of actinobacterial strains from the NBC collection.</title>
        <authorList>
            <person name="Joergensen T.S."/>
            <person name="Alvarez Arevalo M."/>
            <person name="Sterndorff E.B."/>
            <person name="Faurdal D."/>
            <person name="Vuksanovic O."/>
            <person name="Mourched A.-S."/>
            <person name="Charusanti P."/>
            <person name="Shaw S."/>
            <person name="Blin K."/>
            <person name="Weber T."/>
        </authorList>
    </citation>
    <scope>NUCLEOTIDE SEQUENCE</scope>
    <source>
        <strain evidence="1">NBC_00049</strain>
    </source>
</reference>
<gene>
    <name evidence="1" type="ORF">OG327_28085</name>
</gene>
<dbReference type="AlphaFoldDB" id="A0AAU2JY72"/>
<sequence>MTGLAFLASFITSGRLHGIGIGSTLGEVDRAIGHRFVDVVDEDGRSLRRDHGFVEFSFNPGDEWVMSGGSIELHRLASGPGMAKEWAESTGVEFPRYVAWEDVRDALARLPGAAPEFTVAEQGGFLEYRAAASGVSVIVVDDDEEERGRQVGHGDVWSVSLWVPVRVN</sequence>
<proteinExistence type="predicted"/>
<protein>
    <submittedName>
        <fullName evidence="1">Uncharacterized protein</fullName>
    </submittedName>
</protein>